<dbReference type="InterPro" id="IPR051544">
    <property type="entry name" value="TPS_OM_transporter"/>
</dbReference>
<evidence type="ECO:0000256" key="8">
    <source>
        <dbReference type="ARBA" id="ARBA00023237"/>
    </source>
</evidence>
<evidence type="ECO:0000256" key="3">
    <source>
        <dbReference type="ARBA" id="ARBA00022448"/>
    </source>
</evidence>
<dbReference type="EMBL" id="QQAX01000024">
    <property type="protein sequence ID" value="RDI40052.1"/>
    <property type="molecule type" value="Genomic_DNA"/>
</dbReference>
<dbReference type="GO" id="GO:0098046">
    <property type="term" value="C:type V protein secretion system complex"/>
    <property type="evidence" value="ECO:0007669"/>
    <property type="project" value="TreeGrafter"/>
</dbReference>
<dbReference type="InterPro" id="IPR034746">
    <property type="entry name" value="POTRA"/>
</dbReference>
<dbReference type="Gene3D" id="3.10.20.310">
    <property type="entry name" value="membrane protein fhac"/>
    <property type="match status" value="1"/>
</dbReference>
<keyword evidence="12" id="KW-1185">Reference proteome</keyword>
<evidence type="ECO:0000313" key="11">
    <source>
        <dbReference type="EMBL" id="RDI40052.1"/>
    </source>
</evidence>
<keyword evidence="6" id="KW-0653">Protein transport</keyword>
<keyword evidence="5" id="KW-0812">Transmembrane</keyword>
<dbReference type="GO" id="GO:0046819">
    <property type="term" value="P:protein secretion by the type V secretion system"/>
    <property type="evidence" value="ECO:0007669"/>
    <property type="project" value="TreeGrafter"/>
</dbReference>
<evidence type="ECO:0000256" key="1">
    <source>
        <dbReference type="ARBA" id="ARBA00004442"/>
    </source>
</evidence>
<dbReference type="PROSITE" id="PS51779">
    <property type="entry name" value="POTRA"/>
    <property type="match status" value="1"/>
</dbReference>
<dbReference type="Proteomes" id="UP000254720">
    <property type="component" value="Unassembled WGS sequence"/>
</dbReference>
<evidence type="ECO:0000256" key="7">
    <source>
        <dbReference type="ARBA" id="ARBA00023136"/>
    </source>
</evidence>
<comment type="caution">
    <text evidence="11">The sequence shown here is derived from an EMBL/GenBank/DDBJ whole genome shotgun (WGS) entry which is preliminary data.</text>
</comment>
<feature type="domain" description="POTRA" evidence="10">
    <location>
        <begin position="77"/>
        <end position="152"/>
    </location>
</feature>
<feature type="region of interest" description="Disordered" evidence="9">
    <location>
        <begin position="35"/>
        <end position="64"/>
    </location>
</feature>
<evidence type="ECO:0000256" key="6">
    <source>
        <dbReference type="ARBA" id="ARBA00022927"/>
    </source>
</evidence>
<comment type="similarity">
    <text evidence="2">Belongs to the TPS (TC 1.B.20) family.</text>
</comment>
<comment type="subcellular location">
    <subcellularLocation>
        <location evidence="1">Cell outer membrane</location>
    </subcellularLocation>
</comment>
<dbReference type="RefSeq" id="WP_114835119.1">
    <property type="nucleotide sequence ID" value="NZ_LR699114.1"/>
</dbReference>
<dbReference type="Gene3D" id="2.40.160.50">
    <property type="entry name" value="membrane protein fhac: a member of the omp85/tpsb transporter family"/>
    <property type="match status" value="1"/>
</dbReference>
<evidence type="ECO:0000256" key="5">
    <source>
        <dbReference type="ARBA" id="ARBA00022692"/>
    </source>
</evidence>
<dbReference type="InterPro" id="IPR013686">
    <property type="entry name" value="Polypept-transport_assoc_ShlB"/>
</dbReference>
<dbReference type="OrthoDB" id="572300at2"/>
<evidence type="ECO:0000256" key="4">
    <source>
        <dbReference type="ARBA" id="ARBA00022452"/>
    </source>
</evidence>
<dbReference type="InterPro" id="IPR005565">
    <property type="entry name" value="Hemolysn_activator_HlyB_C"/>
</dbReference>
<dbReference type="AlphaFoldDB" id="A0A370G8C2"/>
<dbReference type="GO" id="GO:0009279">
    <property type="term" value="C:cell outer membrane"/>
    <property type="evidence" value="ECO:0007669"/>
    <property type="project" value="UniProtKB-SubCell"/>
</dbReference>
<protein>
    <submittedName>
        <fullName evidence="11">Hemolysin activation/secretion protein</fullName>
    </submittedName>
</protein>
<keyword evidence="8" id="KW-0998">Cell outer membrane</keyword>
<proteinExistence type="inferred from homology"/>
<gene>
    <name evidence="11" type="ORF">C8D86_1242</name>
</gene>
<accession>A0A370G8C2</accession>
<keyword evidence="3" id="KW-0813">Transport</keyword>
<organism evidence="11 12">
    <name type="scientific">Aquicella lusitana</name>
    <dbReference type="NCBI Taxonomy" id="254246"/>
    <lineage>
        <taxon>Bacteria</taxon>
        <taxon>Pseudomonadati</taxon>
        <taxon>Pseudomonadota</taxon>
        <taxon>Gammaproteobacteria</taxon>
        <taxon>Legionellales</taxon>
        <taxon>Coxiellaceae</taxon>
        <taxon>Aquicella</taxon>
    </lineage>
</organism>
<reference evidence="11 12" key="1">
    <citation type="submission" date="2018-07" db="EMBL/GenBank/DDBJ databases">
        <title>Genomic Encyclopedia of Type Strains, Phase IV (KMG-IV): sequencing the most valuable type-strain genomes for metagenomic binning, comparative biology and taxonomic classification.</title>
        <authorList>
            <person name="Goeker M."/>
        </authorList>
    </citation>
    <scope>NUCLEOTIDE SEQUENCE [LARGE SCALE GENOMIC DNA]</scope>
    <source>
        <strain evidence="11 12">DSM 16500</strain>
    </source>
</reference>
<dbReference type="GO" id="GO:0008320">
    <property type="term" value="F:protein transmembrane transporter activity"/>
    <property type="evidence" value="ECO:0007669"/>
    <property type="project" value="TreeGrafter"/>
</dbReference>
<sequence>MRSIPFKLVGIVSLIVLAGKAWSVGGESIPASAKPETVSRALTEEQPAAPARGAPPVLEPAEKAPSPLGAEAEKIKFQLNGVILDGNRVFSDQQLKLLYQDKIGKTISVAELFNIVQSITNFYRNNGYIISRAILPPQHVKNGVVRIQIIEGFIDKVDVAGNPRGAKCLVKAYGENIRACPPLAIKRMEKYLLLANEIPGTTVRAVLSPSKTTTGAADLSLVTENKPIGGYVSYDNYGTRYIGPQQMTGNIALNSMIASGDATQFTYTKTPKGKELTYTDLNYNLPVGDEGIRGLFGYTRAGTHPLFVLQPSQIDGLTNNYYTTFQFPMIRTRTESFTFRTGFNYLDSRVTTFDEPLYADHLRNLDLGFSYNFADRFYGANLISADLRQGLPILGYTSDTNVATAETSRPGGRGAYTKIMLQLSRLQAVKGPFSVYGIFSGQWAFNPLLSSEQFTFGGPILGRGYDVAELIGDRGVAGSLEARYDLAITRLLTNLQIYIFYDAGMIWNMLNIEGTPRKQSATSTGIGTRFFITKYISGNLMWTQTLTKEVAAEELIGQGRRPRVFFSLVASLN</sequence>
<evidence type="ECO:0000256" key="9">
    <source>
        <dbReference type="SAM" id="MobiDB-lite"/>
    </source>
</evidence>
<name>A0A370G8C2_9COXI</name>
<keyword evidence="7" id="KW-0472">Membrane</keyword>
<keyword evidence="4" id="KW-1134">Transmembrane beta strand</keyword>
<evidence type="ECO:0000313" key="12">
    <source>
        <dbReference type="Proteomes" id="UP000254720"/>
    </source>
</evidence>
<evidence type="ECO:0000256" key="2">
    <source>
        <dbReference type="ARBA" id="ARBA00009055"/>
    </source>
</evidence>
<dbReference type="Pfam" id="PF03865">
    <property type="entry name" value="ShlB"/>
    <property type="match status" value="1"/>
</dbReference>
<dbReference type="PANTHER" id="PTHR34597">
    <property type="entry name" value="SLR1661 PROTEIN"/>
    <property type="match status" value="1"/>
</dbReference>
<dbReference type="PANTHER" id="PTHR34597:SF6">
    <property type="entry name" value="BLR6126 PROTEIN"/>
    <property type="match status" value="1"/>
</dbReference>
<dbReference type="Pfam" id="PF08479">
    <property type="entry name" value="POTRA_2"/>
    <property type="match status" value="1"/>
</dbReference>
<evidence type="ECO:0000259" key="10">
    <source>
        <dbReference type="PROSITE" id="PS51779"/>
    </source>
</evidence>